<comment type="similarity">
    <text evidence="5">Belongs to the YicC/YloC family.</text>
</comment>
<dbReference type="InterPro" id="IPR005229">
    <property type="entry name" value="YicC/YloC-like"/>
</dbReference>
<feature type="domain" description="Endoribonuclease YicC-like C-terminal" evidence="7">
    <location>
        <begin position="212"/>
        <end position="304"/>
    </location>
</feature>
<accession>A0A975EZR0</accession>
<evidence type="ECO:0000313" key="9">
    <source>
        <dbReference type="Proteomes" id="UP000671995"/>
    </source>
</evidence>
<feature type="domain" description="Endoribonuclease YicC-like N-terminal" evidence="6">
    <location>
        <begin position="1"/>
        <end position="153"/>
    </location>
</feature>
<evidence type="ECO:0000259" key="6">
    <source>
        <dbReference type="Pfam" id="PF03755"/>
    </source>
</evidence>
<dbReference type="Proteomes" id="UP000671995">
    <property type="component" value="Chromosome"/>
</dbReference>
<dbReference type="GO" id="GO:0016787">
    <property type="term" value="F:hydrolase activity"/>
    <property type="evidence" value="ECO:0007669"/>
    <property type="project" value="UniProtKB-KW"/>
</dbReference>
<gene>
    <name evidence="8" type="ORF">HRI96_06670</name>
</gene>
<protein>
    <submittedName>
        <fullName evidence="8">YicC family protein</fullName>
    </submittedName>
</protein>
<dbReference type="PANTHER" id="PTHR30636:SF3">
    <property type="entry name" value="UPF0701 PROTEIN YICC"/>
    <property type="match status" value="1"/>
</dbReference>
<dbReference type="PANTHER" id="PTHR30636">
    <property type="entry name" value="UPF0701 PROTEIN YICC"/>
    <property type="match status" value="1"/>
</dbReference>
<proteinExistence type="inferred from homology"/>
<dbReference type="GO" id="GO:0004521">
    <property type="term" value="F:RNA endonuclease activity"/>
    <property type="evidence" value="ECO:0007669"/>
    <property type="project" value="InterPro"/>
</dbReference>
<evidence type="ECO:0000256" key="5">
    <source>
        <dbReference type="ARBA" id="ARBA00035648"/>
    </source>
</evidence>
<dbReference type="AlphaFoldDB" id="A0A975EZR0"/>
<keyword evidence="3" id="KW-0255">Endonuclease</keyword>
<keyword evidence="4" id="KW-0378">Hydrolase</keyword>
<evidence type="ECO:0000256" key="2">
    <source>
        <dbReference type="ARBA" id="ARBA00022722"/>
    </source>
</evidence>
<keyword evidence="2" id="KW-0540">Nuclease</keyword>
<reference evidence="8" key="2">
    <citation type="journal article" date="2021" name="Microbiol. Resour. Announc.">
        <title>Complete Genome Sequences of Three Human Oral Treponema parvum Isolates.</title>
        <authorList>
            <person name="Zeng H."/>
            <person name="Watt R.M."/>
        </authorList>
    </citation>
    <scope>NUCLEOTIDE SEQUENCE</scope>
    <source>
        <strain evidence="8">ATCC 700773</strain>
    </source>
</reference>
<evidence type="ECO:0000256" key="4">
    <source>
        <dbReference type="ARBA" id="ARBA00022801"/>
    </source>
</evidence>
<evidence type="ECO:0000256" key="3">
    <source>
        <dbReference type="ARBA" id="ARBA00022759"/>
    </source>
</evidence>
<organism evidence="8 9">
    <name type="scientific">Treponema parvum</name>
    <dbReference type="NCBI Taxonomy" id="138851"/>
    <lineage>
        <taxon>Bacteria</taxon>
        <taxon>Pseudomonadati</taxon>
        <taxon>Spirochaetota</taxon>
        <taxon>Spirochaetia</taxon>
        <taxon>Spirochaetales</taxon>
        <taxon>Treponemataceae</taxon>
        <taxon>Treponema</taxon>
    </lineage>
</organism>
<evidence type="ECO:0000256" key="1">
    <source>
        <dbReference type="ARBA" id="ARBA00001968"/>
    </source>
</evidence>
<dbReference type="InterPro" id="IPR013527">
    <property type="entry name" value="YicC-like_N"/>
</dbReference>
<reference evidence="8" key="1">
    <citation type="submission" date="2020-05" db="EMBL/GenBank/DDBJ databases">
        <authorList>
            <person name="Zeng H."/>
            <person name="Chan Y.K."/>
            <person name="Watt R.M."/>
        </authorList>
    </citation>
    <scope>NUCLEOTIDE SEQUENCE</scope>
    <source>
        <strain evidence="8">ATCC 700773</strain>
    </source>
</reference>
<dbReference type="RefSeq" id="WP_210116619.1">
    <property type="nucleotide sequence ID" value="NZ_CP054257.1"/>
</dbReference>
<name>A0A975EZR0_9SPIR</name>
<sequence>MTSMTGYAYKELSTNEVNVCVEIRSVNSRFLDLSVNLPPYLGSLESHFRSEVLRSVRRGKVDVSVRIKNFSSNGTVFADIETARAYYNAMRDIACAVGRDEKDVPLDALMAQPGILSMNQKYDVEKYWNLILPVFTQALDAFSADKKREGNELFKDLSEQLKKLDSAASFFKDWQPKMELYFKDLLTSKFKELIGSPADLGSYAGAESGASDLSEQRIMAEVAAMIVKYTINEEVVRFCSHLLSLHNEIENEDFPGKRIDFICQEINREINTIGSKNQFAKVSAMVVSAKEALENIREQARNVE</sequence>
<evidence type="ECO:0000313" key="8">
    <source>
        <dbReference type="EMBL" id="QTQ11906.1"/>
    </source>
</evidence>
<comment type="cofactor">
    <cofactor evidence="1">
        <name>a divalent metal cation</name>
        <dbReference type="ChEBI" id="CHEBI:60240"/>
    </cofactor>
</comment>
<dbReference type="Pfam" id="PF03755">
    <property type="entry name" value="YicC-like_N"/>
    <property type="match status" value="1"/>
</dbReference>
<dbReference type="EMBL" id="CP054257">
    <property type="protein sequence ID" value="QTQ11906.1"/>
    <property type="molecule type" value="Genomic_DNA"/>
</dbReference>
<evidence type="ECO:0000259" key="7">
    <source>
        <dbReference type="Pfam" id="PF08340"/>
    </source>
</evidence>
<dbReference type="InterPro" id="IPR013551">
    <property type="entry name" value="YicC-like_C"/>
</dbReference>
<dbReference type="Pfam" id="PF08340">
    <property type="entry name" value="YicC-like_C"/>
    <property type="match status" value="1"/>
</dbReference>